<dbReference type="Proteomes" id="UP000299102">
    <property type="component" value="Unassembled WGS sequence"/>
</dbReference>
<organism evidence="1 2">
    <name type="scientific">Eumeta variegata</name>
    <name type="common">Bagworm moth</name>
    <name type="synonym">Eumeta japonica</name>
    <dbReference type="NCBI Taxonomy" id="151549"/>
    <lineage>
        <taxon>Eukaryota</taxon>
        <taxon>Metazoa</taxon>
        <taxon>Ecdysozoa</taxon>
        <taxon>Arthropoda</taxon>
        <taxon>Hexapoda</taxon>
        <taxon>Insecta</taxon>
        <taxon>Pterygota</taxon>
        <taxon>Neoptera</taxon>
        <taxon>Endopterygota</taxon>
        <taxon>Lepidoptera</taxon>
        <taxon>Glossata</taxon>
        <taxon>Ditrysia</taxon>
        <taxon>Tineoidea</taxon>
        <taxon>Psychidae</taxon>
        <taxon>Oiketicinae</taxon>
        <taxon>Eumeta</taxon>
    </lineage>
</organism>
<reference evidence="1 2" key="1">
    <citation type="journal article" date="2019" name="Commun. Biol.">
        <title>The bagworm genome reveals a unique fibroin gene that provides high tensile strength.</title>
        <authorList>
            <person name="Kono N."/>
            <person name="Nakamura H."/>
            <person name="Ohtoshi R."/>
            <person name="Tomita M."/>
            <person name="Numata K."/>
            <person name="Arakawa K."/>
        </authorList>
    </citation>
    <scope>NUCLEOTIDE SEQUENCE [LARGE SCALE GENOMIC DNA]</scope>
</reference>
<gene>
    <name evidence="1" type="ORF">EVAR_86378_1</name>
</gene>
<dbReference type="EMBL" id="BGZK01000502">
    <property type="protein sequence ID" value="GBP47461.1"/>
    <property type="molecule type" value="Genomic_DNA"/>
</dbReference>
<dbReference type="AlphaFoldDB" id="A0A4C1W8S1"/>
<protein>
    <submittedName>
        <fullName evidence="1">Uncharacterized protein</fullName>
    </submittedName>
</protein>
<name>A0A4C1W8S1_EUMVA</name>
<evidence type="ECO:0000313" key="1">
    <source>
        <dbReference type="EMBL" id="GBP47461.1"/>
    </source>
</evidence>
<proteinExistence type="predicted"/>
<comment type="caution">
    <text evidence="1">The sequence shown here is derived from an EMBL/GenBank/DDBJ whole genome shotgun (WGS) entry which is preliminary data.</text>
</comment>
<sequence length="121" mass="13828">MNTGNPHGIWYRMTTSNRIASDCWSDSAEQRLDDSTWALLLHSFASNLPGERERGESFKPFALYTTRIQLLLSRRARVTSPTVTAFGEALRRAPVKYVLAVRTRLKEKILLYGFVLRVDVP</sequence>
<keyword evidence="2" id="KW-1185">Reference proteome</keyword>
<accession>A0A4C1W8S1</accession>
<evidence type="ECO:0000313" key="2">
    <source>
        <dbReference type="Proteomes" id="UP000299102"/>
    </source>
</evidence>